<evidence type="ECO:0000313" key="1">
    <source>
        <dbReference type="EMBL" id="SVB87871.1"/>
    </source>
</evidence>
<reference evidence="1" key="1">
    <citation type="submission" date="2018-05" db="EMBL/GenBank/DDBJ databases">
        <authorList>
            <person name="Lanie J.A."/>
            <person name="Ng W.-L."/>
            <person name="Kazmierczak K.M."/>
            <person name="Andrzejewski T.M."/>
            <person name="Davidsen T.M."/>
            <person name="Wayne K.J."/>
            <person name="Tettelin H."/>
            <person name="Glass J.I."/>
            <person name="Rusch D."/>
            <person name="Podicherti R."/>
            <person name="Tsui H.-C.T."/>
            <person name="Winkler M.E."/>
        </authorList>
    </citation>
    <scope>NUCLEOTIDE SEQUENCE</scope>
</reference>
<sequence length="117" mass="13465">LKDVQLVLLDKDGTIIDIHHYWGSMLKKRAQITVNRWFSDSKIQTEILDELIDAMGFDLESERMKPEGPVGVKPRTFIVKVAREVVCRNGVSIVEEEIEKLFKIVDRQTETNILPSL</sequence>
<protein>
    <submittedName>
        <fullName evidence="1">Uncharacterized protein</fullName>
    </submittedName>
</protein>
<feature type="non-terminal residue" evidence="1">
    <location>
        <position position="117"/>
    </location>
</feature>
<feature type="non-terminal residue" evidence="1">
    <location>
        <position position="1"/>
    </location>
</feature>
<accession>A0A382HN01</accession>
<gene>
    <name evidence="1" type="ORF">METZ01_LOCUS240725</name>
</gene>
<name>A0A382HN01_9ZZZZ</name>
<dbReference type="AlphaFoldDB" id="A0A382HN01"/>
<dbReference type="EMBL" id="UINC01061857">
    <property type="protein sequence ID" value="SVB87871.1"/>
    <property type="molecule type" value="Genomic_DNA"/>
</dbReference>
<organism evidence="1">
    <name type="scientific">marine metagenome</name>
    <dbReference type="NCBI Taxonomy" id="408172"/>
    <lineage>
        <taxon>unclassified sequences</taxon>
        <taxon>metagenomes</taxon>
        <taxon>ecological metagenomes</taxon>
    </lineage>
</organism>
<proteinExistence type="predicted"/>